<sequence>MGTQPGMPRHRTGAADACRAARLRTTVLIATVMGLVALIAGCGTGQLGPRHLQRVGAGSEGQVGSIAVRDAMFAHTSSIEGDTVYRPGETVAVQATIVNEGTRPDRLVSVSSPIAGEGLVLGESTLPGHHTLTAGYVEPVASIELPETTSIELRLTGLTTTIRAGRTYPVVFTFAHAGQVRLPLRVANPDVPREYCPLPPNGKAPKVLTAPLGRAPAPPRNPLPDCSSLPTSIPEVQVLDVAHPLSHPTWATERNVLLGFVEQDGRRRLVRVDSETGEALGSRTVEGAGEKFALITRPDERVAVPLTEAGRIALLDTETLTEVGSLGDIPTPSWVVVEKAAKSLFALSEDDSTVTGVDYERSEVLFRHEVQAGPEAVVEPGNHVDPSFWLVTREGFTYFHETPQGPQPAGTRRVALSHTTFSSDDSVSKSAYFAEEGSRRVQLVEGNAHGGLEVVAVNELSETVEHVVAEPQQEHRVYAVTADKLISMRPETLEVITMIDFRTTLEQSGLGHARISGVAVGDDYVYLAVEGEPYVVKARKEEALTE</sequence>
<dbReference type="SUPFAM" id="SSF50974">
    <property type="entry name" value="Nitrous oxide reductase, N-terminal domain"/>
    <property type="match status" value="1"/>
</dbReference>
<dbReference type="OrthoDB" id="5188566at2"/>
<keyword evidence="3" id="KW-1185">Reference proteome</keyword>
<organism evidence="2 3">
    <name type="scientific">Halopolyspora algeriensis</name>
    <dbReference type="NCBI Taxonomy" id="1500506"/>
    <lineage>
        <taxon>Bacteria</taxon>
        <taxon>Bacillati</taxon>
        <taxon>Actinomycetota</taxon>
        <taxon>Actinomycetes</taxon>
        <taxon>Actinomycetes incertae sedis</taxon>
        <taxon>Halopolyspora</taxon>
    </lineage>
</organism>
<dbReference type="Gene3D" id="2.60.40.1890">
    <property type="entry name" value="PCu(A)C copper chaperone"/>
    <property type="match status" value="1"/>
</dbReference>
<evidence type="ECO:0000313" key="2">
    <source>
        <dbReference type="EMBL" id="RCW46095.1"/>
    </source>
</evidence>
<feature type="transmembrane region" description="Helical" evidence="1">
    <location>
        <begin position="21"/>
        <end position="41"/>
    </location>
</feature>
<dbReference type="AlphaFoldDB" id="A0A368VW42"/>
<dbReference type="InterPro" id="IPR011045">
    <property type="entry name" value="N2O_reductase_N"/>
</dbReference>
<dbReference type="Proteomes" id="UP000253495">
    <property type="component" value="Unassembled WGS sequence"/>
</dbReference>
<protein>
    <submittedName>
        <fullName evidence="2">Uncharacterized protein DUF461</fullName>
    </submittedName>
</protein>
<dbReference type="InterPro" id="IPR015943">
    <property type="entry name" value="WD40/YVTN_repeat-like_dom_sf"/>
</dbReference>
<keyword evidence="1" id="KW-1133">Transmembrane helix</keyword>
<gene>
    <name evidence="2" type="ORF">DFQ14_102397</name>
</gene>
<comment type="caution">
    <text evidence="2">The sequence shown here is derived from an EMBL/GenBank/DDBJ whole genome shotgun (WGS) entry which is preliminary data.</text>
</comment>
<keyword evidence="1" id="KW-0472">Membrane</keyword>
<dbReference type="InterPro" id="IPR007410">
    <property type="entry name" value="LpqE-like"/>
</dbReference>
<dbReference type="SUPFAM" id="SSF110087">
    <property type="entry name" value="DR1885-like metal-binding protein"/>
    <property type="match status" value="1"/>
</dbReference>
<evidence type="ECO:0000256" key="1">
    <source>
        <dbReference type="SAM" id="Phobius"/>
    </source>
</evidence>
<dbReference type="EMBL" id="QPJC01000002">
    <property type="protein sequence ID" value="RCW46095.1"/>
    <property type="molecule type" value="Genomic_DNA"/>
</dbReference>
<dbReference type="Pfam" id="PF04314">
    <property type="entry name" value="PCuAC"/>
    <property type="match status" value="1"/>
</dbReference>
<keyword evidence="1" id="KW-0812">Transmembrane</keyword>
<dbReference type="InterPro" id="IPR036182">
    <property type="entry name" value="PCuAC_sf"/>
</dbReference>
<dbReference type="Gene3D" id="2.130.10.10">
    <property type="entry name" value="YVTN repeat-like/Quinoprotein amine dehydrogenase"/>
    <property type="match status" value="1"/>
</dbReference>
<accession>A0A368VW42</accession>
<reference evidence="2 3" key="1">
    <citation type="submission" date="2018-07" db="EMBL/GenBank/DDBJ databases">
        <title>Genomic Encyclopedia of Type Strains, Phase III (KMG-III): the genomes of soil and plant-associated and newly described type strains.</title>
        <authorList>
            <person name="Whitman W."/>
        </authorList>
    </citation>
    <scope>NUCLEOTIDE SEQUENCE [LARGE SCALE GENOMIC DNA]</scope>
    <source>
        <strain evidence="2 3">CECT 8575</strain>
    </source>
</reference>
<evidence type="ECO:0000313" key="3">
    <source>
        <dbReference type="Proteomes" id="UP000253495"/>
    </source>
</evidence>
<proteinExistence type="predicted"/>
<name>A0A368VW42_9ACTN</name>